<dbReference type="Proteomes" id="UP000008291">
    <property type="component" value="Chromosome"/>
</dbReference>
<dbReference type="KEGG" id="tbd:Tbd_0677"/>
<evidence type="ECO:0000259" key="1">
    <source>
        <dbReference type="Pfam" id="PF04073"/>
    </source>
</evidence>
<sequence>MKAIHRMERFLDEHMIPFDIVAHPHSHTSVETARAAEVPANRVVKGVLLDGSGCQMVAMVPADQEIRLGKLGLDNDMEFSLADEASVSRLFKECEPGVVPGLPNVWGVEVVWDDDLMEQPDLYLEGGDHERLLHVETRYLRELFGDAAHCHFSQPRMQHVQA</sequence>
<accession>Q3SKZ1</accession>
<dbReference type="InterPro" id="IPR007214">
    <property type="entry name" value="YbaK/aa-tRNA-synth-assoc-dom"/>
</dbReference>
<evidence type="ECO:0000313" key="3">
    <source>
        <dbReference type="Proteomes" id="UP000008291"/>
    </source>
</evidence>
<dbReference type="InterPro" id="IPR036754">
    <property type="entry name" value="YbaK/aa-tRNA-synt-asso_dom_sf"/>
</dbReference>
<organism evidence="2 3">
    <name type="scientific">Thiobacillus denitrificans (strain ATCC 25259 / T1)</name>
    <dbReference type="NCBI Taxonomy" id="292415"/>
    <lineage>
        <taxon>Bacteria</taxon>
        <taxon>Pseudomonadati</taxon>
        <taxon>Pseudomonadota</taxon>
        <taxon>Betaproteobacteria</taxon>
        <taxon>Nitrosomonadales</taxon>
        <taxon>Thiobacillaceae</taxon>
        <taxon>Thiobacillus</taxon>
    </lineage>
</organism>
<dbReference type="Pfam" id="PF04073">
    <property type="entry name" value="tRNA_edit"/>
    <property type="match status" value="1"/>
</dbReference>
<dbReference type="HOGENOM" id="CLU_094875_2_1_4"/>
<evidence type="ECO:0000313" key="2">
    <source>
        <dbReference type="EMBL" id="AAZ96630.1"/>
    </source>
</evidence>
<keyword evidence="3" id="KW-1185">Reference proteome</keyword>
<dbReference type="OrthoDB" id="9786549at2"/>
<feature type="domain" description="YbaK/aminoacyl-tRNA synthetase-associated" evidence="1">
    <location>
        <begin position="23"/>
        <end position="142"/>
    </location>
</feature>
<dbReference type="Gene3D" id="3.90.960.10">
    <property type="entry name" value="YbaK/aminoacyl-tRNA synthetase-associated domain"/>
    <property type="match status" value="1"/>
</dbReference>
<dbReference type="GO" id="GO:0002161">
    <property type="term" value="F:aminoacyl-tRNA deacylase activity"/>
    <property type="evidence" value="ECO:0007669"/>
    <property type="project" value="InterPro"/>
</dbReference>
<dbReference type="EMBL" id="CP000116">
    <property type="protein sequence ID" value="AAZ96630.1"/>
    <property type="molecule type" value="Genomic_DNA"/>
</dbReference>
<protein>
    <submittedName>
        <fullName evidence="2">YbaK-like protein</fullName>
    </submittedName>
</protein>
<dbReference type="AlphaFoldDB" id="Q3SKZ1"/>
<reference evidence="2 3" key="1">
    <citation type="journal article" date="2006" name="J. Bacteriol.">
        <title>The genome sequence of the obligately chemolithoautotrophic, facultatively anaerobic bacterium Thiobacillus denitrificans.</title>
        <authorList>
            <person name="Beller H.R."/>
            <person name="Chain P.S."/>
            <person name="Letain T.E."/>
            <person name="Chakicherla A."/>
            <person name="Larimer F.W."/>
            <person name="Richardson P.M."/>
            <person name="Coleman M.A."/>
            <person name="Wood A.P."/>
            <person name="Kelly D.P."/>
        </authorList>
    </citation>
    <scope>NUCLEOTIDE SEQUENCE [LARGE SCALE GENOMIC DNA]</scope>
    <source>
        <strain evidence="2 3">ATCC 25259</strain>
    </source>
</reference>
<dbReference type="STRING" id="292415.Tbd_0677"/>
<gene>
    <name evidence="2" type="ordered locus">Tbd_0677</name>
</gene>
<proteinExistence type="predicted"/>
<dbReference type="RefSeq" id="WP_011311189.1">
    <property type="nucleotide sequence ID" value="NC_007404.1"/>
</dbReference>
<dbReference type="SUPFAM" id="SSF55826">
    <property type="entry name" value="YbaK/ProRS associated domain"/>
    <property type="match status" value="1"/>
</dbReference>
<name>Q3SKZ1_THIDA</name>
<dbReference type="eggNOG" id="COG2606">
    <property type="taxonomic scope" value="Bacteria"/>
</dbReference>